<feature type="domain" description="AB hydrolase-1" evidence="1">
    <location>
        <begin position="28"/>
        <end position="255"/>
    </location>
</feature>
<dbReference type="SUPFAM" id="SSF53474">
    <property type="entry name" value="alpha/beta-Hydrolases"/>
    <property type="match status" value="1"/>
</dbReference>
<dbReference type="InterPro" id="IPR029058">
    <property type="entry name" value="AB_hydrolase_fold"/>
</dbReference>
<dbReference type="EMBL" id="CP013979">
    <property type="protein sequence ID" value="ANJ28492.1"/>
    <property type="molecule type" value="Genomic_DNA"/>
</dbReference>
<dbReference type="Pfam" id="PF12697">
    <property type="entry name" value="Abhydrolase_6"/>
    <property type="match status" value="1"/>
</dbReference>
<accession>A0A191WJU7</accession>
<dbReference type="OrthoDB" id="3771266at2"/>
<evidence type="ECO:0000313" key="3">
    <source>
        <dbReference type="Proteomes" id="UP000078437"/>
    </source>
</evidence>
<name>A0A191WJU7_9MICO</name>
<organism evidence="2 3">
    <name type="scientific">Agromyces aureus</name>
    <dbReference type="NCBI Taxonomy" id="453304"/>
    <lineage>
        <taxon>Bacteria</taxon>
        <taxon>Bacillati</taxon>
        <taxon>Actinomycetota</taxon>
        <taxon>Actinomycetes</taxon>
        <taxon>Micrococcales</taxon>
        <taxon>Microbacteriaceae</taxon>
        <taxon>Agromyces</taxon>
    </lineage>
</organism>
<dbReference type="GO" id="GO:0016787">
    <property type="term" value="F:hydrolase activity"/>
    <property type="evidence" value="ECO:0007669"/>
    <property type="project" value="UniProtKB-KW"/>
</dbReference>
<keyword evidence="2" id="KW-0378">Hydrolase</keyword>
<dbReference type="PANTHER" id="PTHR43194">
    <property type="entry name" value="HYDROLASE ALPHA/BETA FOLD FAMILY"/>
    <property type="match status" value="1"/>
</dbReference>
<dbReference type="InterPro" id="IPR050228">
    <property type="entry name" value="Carboxylesterase_BioH"/>
</dbReference>
<dbReference type="STRING" id="453304.ATC03_19125"/>
<dbReference type="KEGG" id="agy:ATC03_19125"/>
<protein>
    <submittedName>
        <fullName evidence="2">Hydrolase</fullName>
    </submittedName>
</protein>
<dbReference type="InterPro" id="IPR000073">
    <property type="entry name" value="AB_hydrolase_1"/>
</dbReference>
<dbReference type="Proteomes" id="UP000078437">
    <property type="component" value="Chromosome"/>
</dbReference>
<reference evidence="3" key="2">
    <citation type="submission" date="2016-01" db="EMBL/GenBank/DDBJ databases">
        <title>Complete genome sequence of Agromyces aureus AR33T and comparison with related organisms.</title>
        <authorList>
            <person name="Corretto E."/>
            <person name="Antonielli L."/>
            <person name="Sessitsch A."/>
            <person name="Brader G."/>
        </authorList>
    </citation>
    <scope>NUCLEOTIDE SEQUENCE [LARGE SCALE GENOMIC DNA]</scope>
    <source>
        <strain evidence="3">AR33</strain>
    </source>
</reference>
<evidence type="ECO:0000313" key="2">
    <source>
        <dbReference type="EMBL" id="ANJ28492.1"/>
    </source>
</evidence>
<reference evidence="2 3" key="1">
    <citation type="journal article" date="2016" name="Int. J. Syst. Evol. Microbiol.">
        <title>Agromyces aureus sp. nov., isolated from the rhizosphere of Salix caprea L. grown in a heavy-metal-contaminated soil.</title>
        <authorList>
            <person name="Corretto E."/>
            <person name="Antonielli L."/>
            <person name="Sessitsch A."/>
            <person name="Compant S."/>
            <person name="Gorfer M."/>
            <person name="Kuffner M."/>
            <person name="Brader G."/>
        </authorList>
    </citation>
    <scope>NUCLEOTIDE SEQUENCE [LARGE SCALE GENOMIC DNA]</scope>
    <source>
        <strain evidence="2 3">AR33</strain>
    </source>
</reference>
<evidence type="ECO:0000259" key="1">
    <source>
        <dbReference type="Pfam" id="PF12697"/>
    </source>
</evidence>
<gene>
    <name evidence="2" type="ORF">ATC03_19125</name>
</gene>
<keyword evidence="3" id="KW-1185">Reference proteome</keyword>
<dbReference type="Gene3D" id="3.40.50.1820">
    <property type="entry name" value="alpha/beta hydrolase"/>
    <property type="match status" value="1"/>
</dbReference>
<sequence length="280" mass="30087">MVKLDQQQTRHGADLRFADRGGNSDLAVVFTHGAGYDHSMFDVQARALELAGYRVIVWDLRGHGKSALHAGARFTATDALDDLAWLIEHTGPGRPTLIGHSLGGNLSQAFVRAHPQRVSGLIVLDSTWNAGPLTRVERLGLRAAAPMLGLIPASSLPRLMARASAASAEAISEAEAVFARMPKRVFLDVWRETASLVAPDPAYRTPVPLTLIRGALDRTGNISTAMPRWAEAEGIAEHVVPQAGHLVTLDAPDATTQTLLHLLGQWHPPLPPFEGARDDG</sequence>
<dbReference type="PRINTS" id="PR00111">
    <property type="entry name" value="ABHYDROLASE"/>
</dbReference>
<dbReference type="AlphaFoldDB" id="A0A191WJU7"/>
<proteinExistence type="predicted"/>
<dbReference type="PANTHER" id="PTHR43194:SF2">
    <property type="entry name" value="PEROXISOMAL MEMBRANE PROTEIN LPX1"/>
    <property type="match status" value="1"/>
</dbReference>